<dbReference type="Gene3D" id="3.40.50.300">
    <property type="entry name" value="P-loop containing nucleotide triphosphate hydrolases"/>
    <property type="match status" value="1"/>
</dbReference>
<dbReference type="InterPro" id="IPR004161">
    <property type="entry name" value="EFTu-like_2"/>
</dbReference>
<feature type="binding site" evidence="10">
    <location>
        <begin position="326"/>
        <end position="333"/>
    </location>
    <ligand>
        <name>GTP</name>
        <dbReference type="ChEBI" id="CHEBI:37565"/>
    </ligand>
</feature>
<evidence type="ECO:0000256" key="5">
    <source>
        <dbReference type="ARBA" id="ARBA00022540"/>
    </source>
</evidence>
<comment type="function">
    <text evidence="9 10 11">One of the essential components for the initiation of protein synthesis. Protects formylmethionyl-tRNA from spontaneous hydrolysis and promotes its binding to the 30S ribosomal subunits. Also involved in the hydrolysis of GTP during the formation of the 70S ribosomal complex.</text>
</comment>
<evidence type="ECO:0000256" key="7">
    <source>
        <dbReference type="ARBA" id="ARBA00022917"/>
    </source>
</evidence>
<dbReference type="OrthoDB" id="9811804at2"/>
<name>A0A1H6FVN9_THEAL</name>
<gene>
    <name evidence="10" type="primary">infB</name>
    <name evidence="15" type="ORF">SAMN02745716_1606</name>
</gene>
<evidence type="ECO:0000256" key="4">
    <source>
        <dbReference type="ARBA" id="ARBA00022490"/>
    </source>
</evidence>
<evidence type="ECO:0000256" key="3">
    <source>
        <dbReference type="ARBA" id="ARBA00020675"/>
    </source>
</evidence>
<dbReference type="InterPro" id="IPR028626">
    <property type="entry name" value="Ribosomal_eS28_CS"/>
</dbReference>
<dbReference type="InterPro" id="IPR009000">
    <property type="entry name" value="Transl_B-barrel_sf"/>
</dbReference>
<dbReference type="FunFam" id="3.40.50.300:FF:000019">
    <property type="entry name" value="Translation initiation factor IF-2"/>
    <property type="match status" value="1"/>
</dbReference>
<dbReference type="SUPFAM" id="SSF52156">
    <property type="entry name" value="Initiation factor IF2/eIF5b, domain 3"/>
    <property type="match status" value="1"/>
</dbReference>
<dbReference type="GO" id="GO:0003924">
    <property type="term" value="F:GTPase activity"/>
    <property type="evidence" value="ECO:0007669"/>
    <property type="project" value="UniProtKB-UniRule"/>
</dbReference>
<dbReference type="PANTHER" id="PTHR43381">
    <property type="entry name" value="TRANSLATION INITIATION FACTOR IF-2-RELATED"/>
    <property type="match status" value="1"/>
</dbReference>
<dbReference type="AlphaFoldDB" id="A0A1H6FVN9"/>
<keyword evidence="7 10" id="KW-0648">Protein biosynthesis</keyword>
<dbReference type="FunFam" id="3.40.50.10050:FF:000001">
    <property type="entry name" value="Translation initiation factor IF-2"/>
    <property type="match status" value="1"/>
</dbReference>
<reference evidence="16" key="1">
    <citation type="submission" date="2016-10" db="EMBL/GenBank/DDBJ databases">
        <authorList>
            <person name="Varghese N."/>
            <person name="Submissions S."/>
        </authorList>
    </citation>
    <scope>NUCLEOTIDE SEQUENCE [LARGE SCALE GENOMIC DNA]</scope>
    <source>
        <strain evidence="16">ATCC 35263</strain>
    </source>
</reference>
<dbReference type="InterPro" id="IPR044145">
    <property type="entry name" value="IF2_II"/>
</dbReference>
<dbReference type="FunFam" id="2.40.30.10:FF:000008">
    <property type="entry name" value="Translation initiation factor IF-2"/>
    <property type="match status" value="1"/>
</dbReference>
<dbReference type="CDD" id="cd01887">
    <property type="entry name" value="IF2_eIF5B"/>
    <property type="match status" value="1"/>
</dbReference>
<evidence type="ECO:0000256" key="6">
    <source>
        <dbReference type="ARBA" id="ARBA00022741"/>
    </source>
</evidence>
<dbReference type="InterPro" id="IPR000795">
    <property type="entry name" value="T_Tr_GTP-bd_dom"/>
</dbReference>
<dbReference type="Pfam" id="PF11987">
    <property type="entry name" value="IF-2"/>
    <property type="match status" value="1"/>
</dbReference>
<dbReference type="InterPro" id="IPR027417">
    <property type="entry name" value="P-loop_NTPase"/>
</dbReference>
<dbReference type="NCBIfam" id="TIGR00487">
    <property type="entry name" value="IF-2"/>
    <property type="match status" value="1"/>
</dbReference>
<feature type="compositionally biased region" description="Basic residues" evidence="13">
    <location>
        <begin position="202"/>
        <end position="211"/>
    </location>
</feature>
<dbReference type="Gene3D" id="3.40.50.10050">
    <property type="entry name" value="Translation initiation factor IF- 2, domain 3"/>
    <property type="match status" value="1"/>
</dbReference>
<organism evidence="15 16">
    <name type="scientific">Thermoleophilum album</name>
    <dbReference type="NCBI Taxonomy" id="29539"/>
    <lineage>
        <taxon>Bacteria</taxon>
        <taxon>Bacillati</taxon>
        <taxon>Actinomycetota</taxon>
        <taxon>Thermoleophilia</taxon>
        <taxon>Thermoleophilales</taxon>
        <taxon>Thermoleophilaceae</taxon>
        <taxon>Thermoleophilum</taxon>
    </lineage>
</organism>
<feature type="region of interest" description="G-domain" evidence="10">
    <location>
        <begin position="320"/>
        <end position="468"/>
    </location>
</feature>
<accession>A0A1H6FVN9</accession>
<dbReference type="Pfam" id="PF00009">
    <property type="entry name" value="GTP_EFTU"/>
    <property type="match status" value="1"/>
</dbReference>
<evidence type="ECO:0000256" key="12">
    <source>
        <dbReference type="RuleBase" id="RU000645"/>
    </source>
</evidence>
<dbReference type="HAMAP" id="MF_00100_B">
    <property type="entry name" value="IF_2_B"/>
    <property type="match status" value="1"/>
</dbReference>
<dbReference type="GO" id="GO:0005829">
    <property type="term" value="C:cytosol"/>
    <property type="evidence" value="ECO:0007669"/>
    <property type="project" value="TreeGrafter"/>
</dbReference>
<dbReference type="CDD" id="cd03692">
    <property type="entry name" value="mtIF2_IVc"/>
    <property type="match status" value="1"/>
</dbReference>
<dbReference type="Pfam" id="PF04760">
    <property type="entry name" value="IF2_N"/>
    <property type="match status" value="2"/>
</dbReference>
<evidence type="ECO:0000313" key="16">
    <source>
        <dbReference type="Proteomes" id="UP000222056"/>
    </source>
</evidence>
<comment type="subcellular location">
    <subcellularLocation>
        <location evidence="1 10 12">Cytoplasm</location>
    </subcellularLocation>
</comment>
<dbReference type="InterPro" id="IPR023115">
    <property type="entry name" value="TIF_IF2_dom3"/>
</dbReference>
<feature type="binding site" evidence="10">
    <location>
        <begin position="426"/>
        <end position="429"/>
    </location>
    <ligand>
        <name>GTP</name>
        <dbReference type="ChEBI" id="CHEBI:37565"/>
    </ligand>
</feature>
<feature type="compositionally biased region" description="Low complexity" evidence="13">
    <location>
        <begin position="75"/>
        <end position="111"/>
    </location>
</feature>
<dbReference type="CDD" id="cd03702">
    <property type="entry name" value="IF2_mtIF2_II"/>
    <property type="match status" value="1"/>
</dbReference>
<evidence type="ECO:0000313" key="15">
    <source>
        <dbReference type="EMBL" id="SEH14350.1"/>
    </source>
</evidence>
<dbReference type="SUPFAM" id="SSF50447">
    <property type="entry name" value="Translation proteins"/>
    <property type="match status" value="2"/>
</dbReference>
<dbReference type="InterPro" id="IPR006847">
    <property type="entry name" value="IF2_N"/>
</dbReference>
<keyword evidence="4 10" id="KW-0963">Cytoplasm</keyword>
<dbReference type="Proteomes" id="UP000222056">
    <property type="component" value="Unassembled WGS sequence"/>
</dbReference>
<dbReference type="InterPro" id="IPR015760">
    <property type="entry name" value="TIF_IF2"/>
</dbReference>
<evidence type="ECO:0000259" key="14">
    <source>
        <dbReference type="PROSITE" id="PS51722"/>
    </source>
</evidence>
<dbReference type="STRING" id="29539.SAMN02745716_1606"/>
<keyword evidence="16" id="KW-1185">Reference proteome</keyword>
<dbReference type="InterPro" id="IPR053905">
    <property type="entry name" value="EF-G-like_DII"/>
</dbReference>
<keyword evidence="5 10" id="KW-0396">Initiation factor</keyword>
<dbReference type="InterPro" id="IPR000178">
    <property type="entry name" value="TF_IF2_bacterial-like"/>
</dbReference>
<keyword evidence="6 10" id="KW-0547">Nucleotide-binding</keyword>
<feature type="binding site" evidence="10">
    <location>
        <begin position="372"/>
        <end position="376"/>
    </location>
    <ligand>
        <name>GTP</name>
        <dbReference type="ChEBI" id="CHEBI:37565"/>
    </ligand>
</feature>
<dbReference type="PROSITE" id="PS00961">
    <property type="entry name" value="RIBOSOMAL_S28E"/>
    <property type="match status" value="1"/>
</dbReference>
<feature type="domain" description="Tr-type G" evidence="14">
    <location>
        <begin position="317"/>
        <end position="486"/>
    </location>
</feature>
<dbReference type="PANTHER" id="PTHR43381:SF5">
    <property type="entry name" value="TR-TYPE G DOMAIN-CONTAINING PROTEIN"/>
    <property type="match status" value="1"/>
</dbReference>
<dbReference type="NCBIfam" id="TIGR00231">
    <property type="entry name" value="small_GTP"/>
    <property type="match status" value="1"/>
</dbReference>
<evidence type="ECO:0000256" key="11">
    <source>
        <dbReference type="RuleBase" id="RU000644"/>
    </source>
</evidence>
<dbReference type="InterPro" id="IPR005225">
    <property type="entry name" value="Small_GTP-bd"/>
</dbReference>
<dbReference type="PROSITE" id="PS01176">
    <property type="entry name" value="IF2"/>
    <property type="match status" value="1"/>
</dbReference>
<dbReference type="SUPFAM" id="SSF52540">
    <property type="entry name" value="P-loop containing nucleoside triphosphate hydrolases"/>
    <property type="match status" value="1"/>
</dbReference>
<dbReference type="RefSeq" id="WP_093117972.1">
    <property type="nucleotide sequence ID" value="NZ_FNWJ01000002.1"/>
</dbReference>
<dbReference type="Pfam" id="PF22042">
    <property type="entry name" value="EF-G_D2"/>
    <property type="match status" value="1"/>
</dbReference>
<dbReference type="InterPro" id="IPR036925">
    <property type="entry name" value="TIF_IF2_dom3_sf"/>
</dbReference>
<evidence type="ECO:0000256" key="9">
    <source>
        <dbReference type="ARBA" id="ARBA00025162"/>
    </source>
</evidence>
<protein>
    <recommendedName>
        <fullName evidence="3 10">Translation initiation factor IF-2</fullName>
    </recommendedName>
</protein>
<dbReference type="Gene3D" id="1.10.10.2480">
    <property type="match status" value="1"/>
</dbReference>
<dbReference type="GO" id="GO:0005525">
    <property type="term" value="F:GTP binding"/>
    <property type="evidence" value="ECO:0007669"/>
    <property type="project" value="UniProtKB-KW"/>
</dbReference>
<feature type="compositionally biased region" description="Basic and acidic residues" evidence="13">
    <location>
        <begin position="112"/>
        <end position="125"/>
    </location>
</feature>
<proteinExistence type="inferred from homology"/>
<evidence type="ECO:0000256" key="10">
    <source>
        <dbReference type="HAMAP-Rule" id="MF_00100"/>
    </source>
</evidence>
<evidence type="ECO:0000256" key="2">
    <source>
        <dbReference type="ARBA" id="ARBA00007733"/>
    </source>
</evidence>
<evidence type="ECO:0000256" key="8">
    <source>
        <dbReference type="ARBA" id="ARBA00023134"/>
    </source>
</evidence>
<evidence type="ECO:0000256" key="13">
    <source>
        <dbReference type="SAM" id="MobiDB-lite"/>
    </source>
</evidence>
<dbReference type="GO" id="GO:0003743">
    <property type="term" value="F:translation initiation factor activity"/>
    <property type="evidence" value="ECO:0007669"/>
    <property type="project" value="UniProtKB-UniRule"/>
</dbReference>
<sequence length="819" mass="86904">MAKKRVHQIAKERGIPSKEVIAILQRAGLDVKAAASSVDEAAVARAFGDPDAPPAPGEDGASSREGGAARDNRSATRAAGATRTAASSGRATARAGDGQASSSAHGTSAHGTAREPSDGVADRTRRQGAGGRAEGTSGRTEGGQGRVGAGSRRAAPSERSARPRSPRPARLGEGGRRRRVVIDAQASRPERPGGPAAPPGQRPRRRSRRRSQPFPEQEPAPTDTTVVEEAPAEVEEAIPVRSGSTVKEVAEALGVSAPEVIKKLMELGELATLTQTLSDEAIEVLADALGKRVEVIGAAEDETAEPEVEDDSEQLEPRPPVVTVMGHVDHGKTSLLDAIRKTDVAAREAGGITQHIGAYQVTVDGHRVTFIDTPGHEAFTALRARGAQVTDIAVIVVAADDGVMPQTLEAIDHARAAGVPIIVAVNKIDRENADPQRVRAELAAKNLTPVEWGGDTEFVDVSAKTGQGLDQLLETIVTLAELSELRANPNAPASGTVIESRLDTGRGPVATLLVQRGTLRLGDPIVAGTQAGRVRAMTDYRGERLKEAGPGTPVEVLGFDGVPEAGDRFRVVESEREARRLAQERAQRLKQEALARQMRRRVSLEDVLARAERGERQLNLIVKADVTGSLEAIVDEIAKLPQDEVTVNVIREGVGGITESDVMLAAASDAVIIGFNVRPVGGAAAAAQREGVEIRTYSVIYQVAEDLKAAMEGLLEPEQVEEVLGVAEVRAIFRASRIGTIAGCYVREGTIRRGARARLVRDGTVVYDGRIASLRRFKDDVREVQAGLECGLTLENFQDVKEGDVIEAYEVREVEKKLA</sequence>
<dbReference type="PROSITE" id="PS51722">
    <property type="entry name" value="G_TR_2"/>
    <property type="match status" value="1"/>
</dbReference>
<dbReference type="Gene3D" id="2.40.30.10">
    <property type="entry name" value="Translation factors"/>
    <property type="match status" value="2"/>
</dbReference>
<feature type="region of interest" description="Disordered" evidence="13">
    <location>
        <begin position="45"/>
        <end position="239"/>
    </location>
</feature>
<comment type="similarity">
    <text evidence="2 10 11">Belongs to the TRAFAC class translation factor GTPase superfamily. Classic translation factor GTPase family. IF-2 subfamily.</text>
</comment>
<dbReference type="FunFam" id="2.40.30.10:FF:000054">
    <property type="entry name" value="Translation initiation factor IF-2"/>
    <property type="match status" value="1"/>
</dbReference>
<evidence type="ECO:0000256" key="1">
    <source>
        <dbReference type="ARBA" id="ARBA00004496"/>
    </source>
</evidence>
<dbReference type="EMBL" id="FNWJ01000002">
    <property type="protein sequence ID" value="SEH14350.1"/>
    <property type="molecule type" value="Genomic_DNA"/>
</dbReference>
<keyword evidence="8 10" id="KW-0342">GTP-binding</keyword>
<dbReference type="Pfam" id="PF03144">
    <property type="entry name" value="GTP_EFTU_D2"/>
    <property type="match status" value="1"/>
</dbReference>